<evidence type="ECO:0000256" key="2">
    <source>
        <dbReference type="SAM" id="MobiDB-lite"/>
    </source>
</evidence>
<protein>
    <submittedName>
        <fullName evidence="3">Uncharacterized protein</fullName>
    </submittedName>
</protein>
<sequence>MILNISGQKLRIAFLPDSYTSRTQLKLTGSFFRMPDDEEDHHEETYEEEFQDSSEDEEKYLTEAKLRKMKLLNDQLREVNEELKERRGIHEKLMDGLDGELDYWERMLERVKKYGGHASEKKGRRRELEEKIDNFRKERWREQVKAWRGFQDLLRGARGLNRAHSTLGS</sequence>
<feature type="region of interest" description="Disordered" evidence="2">
    <location>
        <begin position="36"/>
        <end position="55"/>
    </location>
</feature>
<dbReference type="InterPro" id="IPR058417">
    <property type="entry name" value="DUF8104"/>
</dbReference>
<gene>
    <name evidence="3" type="ORF">AKJ54_00185</name>
</gene>
<keyword evidence="1" id="KW-0175">Coiled coil</keyword>
<feature type="coiled-coil region" evidence="1">
    <location>
        <begin position="118"/>
        <end position="145"/>
    </location>
</feature>
<accession>A0A133VLX8</accession>
<comment type="caution">
    <text evidence="3">The sequence shown here is derived from an EMBL/GenBank/DDBJ whole genome shotgun (WGS) entry which is preliminary data.</text>
</comment>
<evidence type="ECO:0000256" key="1">
    <source>
        <dbReference type="SAM" id="Coils"/>
    </source>
</evidence>
<dbReference type="EMBL" id="LHYH01000003">
    <property type="protein sequence ID" value="KXB07465.1"/>
    <property type="molecule type" value="Genomic_DNA"/>
</dbReference>
<evidence type="ECO:0000313" key="3">
    <source>
        <dbReference type="EMBL" id="KXB07465.1"/>
    </source>
</evidence>
<dbReference type="Proteomes" id="UP000070504">
    <property type="component" value="Unassembled WGS sequence"/>
</dbReference>
<dbReference type="AlphaFoldDB" id="A0A133VLX8"/>
<name>A0A133VLX8_9EURY</name>
<dbReference type="Pfam" id="PF26406">
    <property type="entry name" value="DUF8104"/>
    <property type="match status" value="1"/>
</dbReference>
<proteinExistence type="predicted"/>
<evidence type="ECO:0000313" key="4">
    <source>
        <dbReference type="Proteomes" id="UP000070504"/>
    </source>
</evidence>
<keyword evidence="4" id="KW-1185">Reference proteome</keyword>
<feature type="coiled-coil region" evidence="1">
    <location>
        <begin position="62"/>
        <end position="93"/>
    </location>
</feature>
<reference evidence="3 4" key="1">
    <citation type="journal article" date="2016" name="Sci. Rep.">
        <title>Metabolic traits of an uncultured archaeal lineage -MSBL1- from brine pools of the Red Sea.</title>
        <authorList>
            <person name="Mwirichia R."/>
            <person name="Alam I."/>
            <person name="Rashid M."/>
            <person name="Vinu M."/>
            <person name="Ba-Alawi W."/>
            <person name="Anthony Kamau A."/>
            <person name="Kamanda Ngugi D."/>
            <person name="Goker M."/>
            <person name="Klenk H.P."/>
            <person name="Bajic V."/>
            <person name="Stingl U."/>
        </authorList>
    </citation>
    <scope>NUCLEOTIDE SEQUENCE [LARGE SCALE GENOMIC DNA]</scope>
    <source>
        <strain evidence="3">SCGC-AAA382K21</strain>
    </source>
</reference>
<organism evidence="3 4">
    <name type="scientific">candidate division MSBL1 archaeon SCGC-AAA382K21</name>
    <dbReference type="NCBI Taxonomy" id="1698283"/>
    <lineage>
        <taxon>Archaea</taxon>
        <taxon>Methanobacteriati</taxon>
        <taxon>Methanobacteriota</taxon>
        <taxon>candidate division MSBL1</taxon>
    </lineage>
</organism>